<dbReference type="Pfam" id="PF25954">
    <property type="entry name" value="Beta-barrel_RND_2"/>
    <property type="match status" value="1"/>
</dbReference>
<dbReference type="GO" id="GO:1990281">
    <property type="term" value="C:efflux pump complex"/>
    <property type="evidence" value="ECO:0007669"/>
    <property type="project" value="TreeGrafter"/>
</dbReference>
<gene>
    <name evidence="2" type="ORF">RJJ65_38725</name>
</gene>
<protein>
    <submittedName>
        <fullName evidence="2">HlyD family efflux transporter periplasmic adaptor subunit</fullName>
    </submittedName>
</protein>
<dbReference type="EMBL" id="JAVLSF010000863">
    <property type="protein sequence ID" value="MDR9778480.1"/>
    <property type="molecule type" value="Genomic_DNA"/>
</dbReference>
<dbReference type="GO" id="GO:0015562">
    <property type="term" value="F:efflux transmembrane transporter activity"/>
    <property type="evidence" value="ECO:0007669"/>
    <property type="project" value="TreeGrafter"/>
</dbReference>
<dbReference type="PANTHER" id="PTHR30469">
    <property type="entry name" value="MULTIDRUG RESISTANCE PROTEIN MDTA"/>
    <property type="match status" value="1"/>
</dbReference>
<comment type="caution">
    <text evidence="2">The sequence shown here is derived from an EMBL/GenBank/DDBJ whole genome shotgun (WGS) entry which is preliminary data.</text>
</comment>
<proteinExistence type="predicted"/>
<name>A0AAJ2H318_9HYPH</name>
<evidence type="ECO:0000313" key="2">
    <source>
        <dbReference type="EMBL" id="MDR9778480.1"/>
    </source>
</evidence>
<dbReference type="Gene3D" id="2.40.30.170">
    <property type="match status" value="1"/>
</dbReference>
<dbReference type="InterPro" id="IPR058792">
    <property type="entry name" value="Beta-barrel_RND_2"/>
</dbReference>
<evidence type="ECO:0000259" key="1">
    <source>
        <dbReference type="Pfam" id="PF25954"/>
    </source>
</evidence>
<sequence length="133" mass="14315">HIEVGQVVNAGQPIYTIAIDGEREVVVGVPEQLVNQLQVRQPVQVSLWSNAEQLLPAYIREISPAADASRTFAVRVALSSGSTSVNIGQSARVFIRAPNSSQQLSVPLSAITAEQQHAYVLVFNPSNATLIKK</sequence>
<dbReference type="RefSeq" id="WP_310866530.1">
    <property type="nucleotide sequence ID" value="NZ_JAVLSF010000863.1"/>
</dbReference>
<evidence type="ECO:0000313" key="3">
    <source>
        <dbReference type="Proteomes" id="UP001268610"/>
    </source>
</evidence>
<feature type="non-terminal residue" evidence="2">
    <location>
        <position position="1"/>
    </location>
</feature>
<dbReference type="Proteomes" id="UP001268610">
    <property type="component" value="Unassembled WGS sequence"/>
</dbReference>
<feature type="non-terminal residue" evidence="2">
    <location>
        <position position="133"/>
    </location>
</feature>
<organism evidence="2 3">
    <name type="scientific">Rhizobium hidalgonense</name>
    <dbReference type="NCBI Taxonomy" id="1538159"/>
    <lineage>
        <taxon>Bacteria</taxon>
        <taxon>Pseudomonadati</taxon>
        <taxon>Pseudomonadota</taxon>
        <taxon>Alphaproteobacteria</taxon>
        <taxon>Hyphomicrobiales</taxon>
        <taxon>Rhizobiaceae</taxon>
        <taxon>Rhizobium/Agrobacterium group</taxon>
        <taxon>Rhizobium</taxon>
    </lineage>
</organism>
<feature type="domain" description="CusB-like beta-barrel" evidence="1">
    <location>
        <begin position="25"/>
        <end position="96"/>
    </location>
</feature>
<dbReference type="AlphaFoldDB" id="A0AAJ2H318"/>
<reference evidence="2" key="1">
    <citation type="submission" date="2023-04" db="EMBL/GenBank/DDBJ databases">
        <title>Genomic characterization of faba bean (Vicia faba) microsymbionts in Mexican soils.</title>
        <authorList>
            <person name="Rivera Orduna F.N."/>
            <person name="Guevara-Luna J."/>
            <person name="Yan J."/>
            <person name="Arroyo-Herrera I."/>
            <person name="Li Y."/>
            <person name="Vasquez-Murrieta M.S."/>
            <person name="Wang E.T."/>
        </authorList>
    </citation>
    <scope>NUCLEOTIDE SEQUENCE</scope>
    <source>
        <strain evidence="2">CH26</strain>
    </source>
</reference>
<accession>A0AAJ2H318</accession>
<dbReference type="PANTHER" id="PTHR30469:SF15">
    <property type="entry name" value="HLYD FAMILY OF SECRETION PROTEINS"/>
    <property type="match status" value="1"/>
</dbReference>